<keyword evidence="2" id="KW-0479">Metal-binding</keyword>
<dbReference type="GO" id="GO:0016787">
    <property type="term" value="F:hydrolase activity"/>
    <property type="evidence" value="ECO:0007669"/>
    <property type="project" value="UniProtKB-KW"/>
</dbReference>
<sequence>MPGFRIAIVPVTAFQQNCTVLFEEASRRAVVFDPGGEPGRILDLLSGQGLQVERILLTHGHLDHAGGAAALKGALAAQPGADEKPPVEIWGPHEADRPLLESIETQQQMFGLTGMANVTPDRWLADGDVVEFGSLRFDVLHCPGHSPGSVVYVEKTARVALVGDVLFRGSIGRTDFPYGDHATLIASIREKLLPLGDDISFISGHGQGSTFGEERRGNPFLQ</sequence>
<evidence type="ECO:0000313" key="7">
    <source>
        <dbReference type="Proteomes" id="UP000325255"/>
    </source>
</evidence>
<evidence type="ECO:0000256" key="3">
    <source>
        <dbReference type="ARBA" id="ARBA00022801"/>
    </source>
</evidence>
<keyword evidence="4" id="KW-0862">Zinc</keyword>
<evidence type="ECO:0000313" key="6">
    <source>
        <dbReference type="EMBL" id="KAA5614724.1"/>
    </source>
</evidence>
<dbReference type="PANTHER" id="PTHR46233">
    <property type="entry name" value="HYDROXYACYLGLUTATHIONE HYDROLASE GLOC"/>
    <property type="match status" value="1"/>
</dbReference>
<dbReference type="SUPFAM" id="SSF56281">
    <property type="entry name" value="Metallo-hydrolase/oxidoreductase"/>
    <property type="match status" value="1"/>
</dbReference>
<dbReference type="AlphaFoldDB" id="A0A5M6J2J1"/>
<dbReference type="Pfam" id="PF00753">
    <property type="entry name" value="Lactamase_B"/>
    <property type="match status" value="1"/>
</dbReference>
<dbReference type="InterPro" id="IPR001279">
    <property type="entry name" value="Metallo-B-lactamas"/>
</dbReference>
<feature type="domain" description="Metallo-beta-lactamase" evidence="5">
    <location>
        <begin position="15"/>
        <end position="205"/>
    </location>
</feature>
<name>A0A5M6J2J1_9PROT</name>
<dbReference type="OrthoDB" id="9802991at2"/>
<dbReference type="RefSeq" id="WP_150038542.1">
    <property type="nucleotide sequence ID" value="NZ_OW485601.1"/>
</dbReference>
<dbReference type="PANTHER" id="PTHR46233:SF3">
    <property type="entry name" value="HYDROXYACYLGLUTATHIONE HYDROLASE GLOC"/>
    <property type="match status" value="1"/>
</dbReference>
<accession>A0A5M6J2J1</accession>
<evidence type="ECO:0000256" key="1">
    <source>
        <dbReference type="ARBA" id="ARBA00001947"/>
    </source>
</evidence>
<organism evidence="6 7">
    <name type="scientific">Rhodovastum atsumiense</name>
    <dbReference type="NCBI Taxonomy" id="504468"/>
    <lineage>
        <taxon>Bacteria</taxon>
        <taxon>Pseudomonadati</taxon>
        <taxon>Pseudomonadota</taxon>
        <taxon>Alphaproteobacteria</taxon>
        <taxon>Acetobacterales</taxon>
        <taxon>Acetobacteraceae</taxon>
        <taxon>Rhodovastum</taxon>
    </lineage>
</organism>
<dbReference type="InterPro" id="IPR051453">
    <property type="entry name" value="MBL_Glyoxalase_II"/>
</dbReference>
<keyword evidence="7" id="KW-1185">Reference proteome</keyword>
<gene>
    <name evidence="6" type="ORF">F1189_00925</name>
</gene>
<dbReference type="CDD" id="cd07737">
    <property type="entry name" value="YcbL-like_MBL-fold"/>
    <property type="match status" value="1"/>
</dbReference>
<dbReference type="EMBL" id="VWPK01000001">
    <property type="protein sequence ID" value="KAA5614724.1"/>
    <property type="molecule type" value="Genomic_DNA"/>
</dbReference>
<comment type="caution">
    <text evidence="6">The sequence shown here is derived from an EMBL/GenBank/DDBJ whole genome shotgun (WGS) entry which is preliminary data.</text>
</comment>
<evidence type="ECO:0000259" key="5">
    <source>
        <dbReference type="SMART" id="SM00849"/>
    </source>
</evidence>
<dbReference type="Gene3D" id="3.60.15.10">
    <property type="entry name" value="Ribonuclease Z/Hydroxyacylglutathione hydrolase-like"/>
    <property type="match status" value="1"/>
</dbReference>
<reference evidence="6 7" key="1">
    <citation type="submission" date="2019-09" db="EMBL/GenBank/DDBJ databases">
        <title>Genome sequence of Rhodovastum atsumiense, a diverse member of the Acetobacteraceae family of non-sulfur purple photosynthetic bacteria.</title>
        <authorList>
            <person name="Meyer T."/>
            <person name="Kyndt J."/>
        </authorList>
    </citation>
    <scope>NUCLEOTIDE SEQUENCE [LARGE SCALE GENOMIC DNA]</scope>
    <source>
        <strain evidence="6 7">DSM 21279</strain>
    </source>
</reference>
<protein>
    <submittedName>
        <fullName evidence="6">MBL fold metallo-hydrolase</fullName>
    </submittedName>
</protein>
<evidence type="ECO:0000256" key="4">
    <source>
        <dbReference type="ARBA" id="ARBA00022833"/>
    </source>
</evidence>
<dbReference type="SMART" id="SM00849">
    <property type="entry name" value="Lactamase_B"/>
    <property type="match status" value="1"/>
</dbReference>
<dbReference type="Proteomes" id="UP000325255">
    <property type="component" value="Unassembled WGS sequence"/>
</dbReference>
<keyword evidence="3 6" id="KW-0378">Hydrolase</keyword>
<dbReference type="InterPro" id="IPR036866">
    <property type="entry name" value="RibonucZ/Hydroxyglut_hydro"/>
</dbReference>
<dbReference type="GO" id="GO:0046872">
    <property type="term" value="F:metal ion binding"/>
    <property type="evidence" value="ECO:0007669"/>
    <property type="project" value="UniProtKB-KW"/>
</dbReference>
<comment type="cofactor">
    <cofactor evidence="1">
        <name>Zn(2+)</name>
        <dbReference type="ChEBI" id="CHEBI:29105"/>
    </cofactor>
</comment>
<proteinExistence type="predicted"/>
<evidence type="ECO:0000256" key="2">
    <source>
        <dbReference type="ARBA" id="ARBA00022723"/>
    </source>
</evidence>